<dbReference type="InterPro" id="IPR023828">
    <property type="entry name" value="Peptidase_S8_Ser-AS"/>
</dbReference>
<dbReference type="PROSITE" id="PS00138">
    <property type="entry name" value="SUBTILASE_SER"/>
    <property type="match status" value="1"/>
</dbReference>
<evidence type="ECO:0000256" key="2">
    <source>
        <dbReference type="ARBA" id="ARBA00022670"/>
    </source>
</evidence>
<dbReference type="InterPro" id="IPR023827">
    <property type="entry name" value="Peptidase_S8_Asp-AS"/>
</dbReference>
<dbReference type="Gene3D" id="3.40.50.200">
    <property type="entry name" value="Peptidase S8/S53 domain"/>
    <property type="match status" value="1"/>
</dbReference>
<dbReference type="InterPro" id="IPR050131">
    <property type="entry name" value="Peptidase_S8_subtilisin-like"/>
</dbReference>
<dbReference type="PROSITE" id="PS00136">
    <property type="entry name" value="SUBTILASE_ASP"/>
    <property type="match status" value="1"/>
</dbReference>
<keyword evidence="4 5" id="KW-0720">Serine protease</keyword>
<dbReference type="Pfam" id="PF07676">
    <property type="entry name" value="PD40"/>
    <property type="match status" value="1"/>
</dbReference>
<dbReference type="InterPro" id="IPR036852">
    <property type="entry name" value="Peptidase_S8/S53_dom_sf"/>
</dbReference>
<protein>
    <submittedName>
        <fullName evidence="9">Tol biopolymer transport system component</fullName>
    </submittedName>
</protein>
<evidence type="ECO:0000256" key="7">
    <source>
        <dbReference type="SAM" id="SignalP"/>
    </source>
</evidence>
<evidence type="ECO:0000256" key="6">
    <source>
        <dbReference type="RuleBase" id="RU003355"/>
    </source>
</evidence>
<feature type="chain" id="PRO_5047485350" evidence="7">
    <location>
        <begin position="32"/>
        <end position="1135"/>
    </location>
</feature>
<proteinExistence type="inferred from homology"/>
<dbReference type="InterPro" id="IPR022398">
    <property type="entry name" value="Peptidase_S8_His-AS"/>
</dbReference>
<dbReference type="InterPro" id="IPR013784">
    <property type="entry name" value="Carb-bd-like_fold"/>
</dbReference>
<dbReference type="PROSITE" id="PS51892">
    <property type="entry name" value="SUBTILASE"/>
    <property type="match status" value="1"/>
</dbReference>
<keyword evidence="3 5" id="KW-0378">Hydrolase</keyword>
<evidence type="ECO:0000259" key="8">
    <source>
        <dbReference type="Pfam" id="PF00082"/>
    </source>
</evidence>
<dbReference type="InterPro" id="IPR008969">
    <property type="entry name" value="CarboxyPept-like_regulatory"/>
</dbReference>
<dbReference type="InterPro" id="IPR000209">
    <property type="entry name" value="Peptidase_S8/S53_dom"/>
</dbReference>
<evidence type="ECO:0000313" key="10">
    <source>
        <dbReference type="Proteomes" id="UP000631670"/>
    </source>
</evidence>
<evidence type="ECO:0000256" key="1">
    <source>
        <dbReference type="ARBA" id="ARBA00011073"/>
    </source>
</evidence>
<dbReference type="PANTHER" id="PTHR43806">
    <property type="entry name" value="PEPTIDASE S8"/>
    <property type="match status" value="1"/>
</dbReference>
<dbReference type="SUPFAM" id="SSF49452">
    <property type="entry name" value="Starch-binding domain-like"/>
    <property type="match status" value="1"/>
</dbReference>
<dbReference type="SUPFAM" id="SSF82171">
    <property type="entry name" value="DPP6 N-terminal domain-like"/>
    <property type="match status" value="1"/>
</dbReference>
<feature type="domain" description="Peptidase S8/S53" evidence="8">
    <location>
        <begin position="182"/>
        <end position="470"/>
    </location>
</feature>
<dbReference type="Gene3D" id="2.60.40.1120">
    <property type="entry name" value="Carboxypeptidase-like, regulatory domain"/>
    <property type="match status" value="2"/>
</dbReference>
<dbReference type="PRINTS" id="PR00723">
    <property type="entry name" value="SUBTILISIN"/>
</dbReference>
<dbReference type="Pfam" id="PF13620">
    <property type="entry name" value="CarboxypepD_reg"/>
    <property type="match status" value="2"/>
</dbReference>
<comment type="similarity">
    <text evidence="1 5 6">Belongs to the peptidase S8 family.</text>
</comment>
<evidence type="ECO:0000313" key="9">
    <source>
        <dbReference type="EMBL" id="MBE1495917.1"/>
    </source>
</evidence>
<evidence type="ECO:0000256" key="4">
    <source>
        <dbReference type="ARBA" id="ARBA00022825"/>
    </source>
</evidence>
<dbReference type="EMBL" id="JADBEG010000001">
    <property type="protein sequence ID" value="MBE1495917.1"/>
    <property type="molecule type" value="Genomic_DNA"/>
</dbReference>
<dbReference type="RefSeq" id="WP_086863718.1">
    <property type="nucleotide sequence ID" value="NZ_JADBEG010000001.1"/>
</dbReference>
<dbReference type="SUPFAM" id="SSF49464">
    <property type="entry name" value="Carboxypeptidase regulatory domain-like"/>
    <property type="match status" value="1"/>
</dbReference>
<keyword evidence="10" id="KW-1185">Reference proteome</keyword>
<organism evidence="9 10">
    <name type="scientific">Amycolatopsis lexingtonensis</name>
    <dbReference type="NCBI Taxonomy" id="218822"/>
    <lineage>
        <taxon>Bacteria</taxon>
        <taxon>Bacillati</taxon>
        <taxon>Actinomycetota</taxon>
        <taxon>Actinomycetes</taxon>
        <taxon>Pseudonocardiales</taxon>
        <taxon>Pseudonocardiaceae</taxon>
        <taxon>Amycolatopsis</taxon>
    </lineage>
</organism>
<feature type="active site" description="Charge relay system" evidence="5">
    <location>
        <position position="239"/>
    </location>
</feature>
<sequence>MSLSALRTRGRHLVLAVLVTAGSLGAGPAVAAAAPPTAAAHSKIAKELLDRMAGARSGPDAKFEAVVVLKDRGLRPSAPAAARKALTDSATAMQAPVVDLVGARRDQVVKTFWLKNMVLVRATPGTLDAVAALPLVDRVIPNFTLHSPTEPRKTQQAAAEPAVAWGVQKIGADQVQRDGGTGAGVRVAILDTGIDTEHPDLAGKLVSADPANPEHPGGWLEFAADGSPVHSTPHDSSYHGTHVAGTIAGGHSSGTQIGVAPGAELMAGLVIPGGTGTLTQVIAGMQWAIAPYDADGKPAGKPADVVSMSLGEEGYSSEMVEPARNIYLAGAFPAFAIGNECVAGGSAAPGNVFEATGVGATDVDDNVPDFSCGGVVRKKDWADAPANWPDSYVVPDLSAPGVDVLSSLPGGEYGLLSGTSMATPHVSGTVALMLQANPRLTPDETLDILTGTAFFDNRYGARPNTRFGAGRIDAAAAVAEARLTSGITGTVTADKSRDPLRGTTITVASTGRSYPSDAEGHFKIRVPAGTYDLTLSRFGYHDQRVRVVVSGGKLTDLRVALKPTPRGVITGRVTYGPTGSTVPGATVRVADVLDELTAVSDGTGRYTIKDVPEGAYRVTASAAGISTANPRQVTVRPIRSATADFALPRPPATQRVSVTRDGGQIHAETFWPAMSGDGGVIAFASMASEIAPGEANDDMDIFARDTRTGVIERISAAADGTGADAWAISPTISPDGRYVGFLSGATNLVPGDVNGVPDSFAHDRRTGANELISVSSDERQADGLSGQPVFSTDGRYAVFLSQATNLVPGDTNGKQDVFLRDRVAGTTERVSVGAGGVQADGDSLEPSVSADGRFVAFESGAENLVPGAANDHRDVFVRDRRTGTTEIIPVAAGVEATQPSISADGRLVAYVSSGPDAPPQVSVYDRQTRASTLVSQAASGTGGADAYTASPRISGDGNFVAFFSFAANLVPGDDGMSDVFVRDLRARTTAKVSGGVGGRLGDAYSDFPSISTDGKYVAFESAATNLVEDDTNGYSDIFVHDRAPGPEPRFAVADLRTDGGHGRAPVRITASVKDVGEVAGTYQALLWIDGAIAGERAVFVRKDQTTGVSFEVRDLPRGTHTVRLGPLTGSVTVGR</sequence>
<feature type="active site" description="Charge relay system" evidence="5">
    <location>
        <position position="191"/>
    </location>
</feature>
<accession>A0ABR9HYB4</accession>
<feature type="active site" description="Charge relay system" evidence="5">
    <location>
        <position position="420"/>
    </location>
</feature>
<dbReference type="PROSITE" id="PS00137">
    <property type="entry name" value="SUBTILASE_HIS"/>
    <property type="match status" value="1"/>
</dbReference>
<dbReference type="Pfam" id="PF00082">
    <property type="entry name" value="Peptidase_S8"/>
    <property type="match status" value="1"/>
</dbReference>
<reference evidence="9 10" key="1">
    <citation type="submission" date="2020-10" db="EMBL/GenBank/DDBJ databases">
        <title>Sequencing the genomes of 1000 actinobacteria strains.</title>
        <authorList>
            <person name="Klenk H.-P."/>
        </authorList>
    </citation>
    <scope>NUCLEOTIDE SEQUENCE [LARGE SCALE GENOMIC DNA]</scope>
    <source>
        <strain evidence="9 10">DSM 44653</strain>
    </source>
</reference>
<dbReference type="SUPFAM" id="SSF52743">
    <property type="entry name" value="Subtilisin-like"/>
    <property type="match status" value="1"/>
</dbReference>
<keyword evidence="7" id="KW-0732">Signal</keyword>
<dbReference type="PANTHER" id="PTHR43806:SF11">
    <property type="entry name" value="CEREVISIN-RELATED"/>
    <property type="match status" value="1"/>
</dbReference>
<dbReference type="Proteomes" id="UP000631670">
    <property type="component" value="Unassembled WGS sequence"/>
</dbReference>
<feature type="signal peptide" evidence="7">
    <location>
        <begin position="1"/>
        <end position="31"/>
    </location>
</feature>
<dbReference type="InterPro" id="IPR011042">
    <property type="entry name" value="6-blade_b-propeller_TolB-like"/>
</dbReference>
<comment type="caution">
    <text evidence="9">The sequence shown here is derived from an EMBL/GenBank/DDBJ whole genome shotgun (WGS) entry which is preliminary data.</text>
</comment>
<dbReference type="InterPro" id="IPR011659">
    <property type="entry name" value="WD40"/>
</dbReference>
<dbReference type="InterPro" id="IPR015500">
    <property type="entry name" value="Peptidase_S8_subtilisin-rel"/>
</dbReference>
<dbReference type="Gene3D" id="2.120.10.30">
    <property type="entry name" value="TolB, C-terminal domain"/>
    <property type="match status" value="2"/>
</dbReference>
<gene>
    <name evidence="9" type="ORF">H4696_003017</name>
</gene>
<keyword evidence="2 5" id="KW-0645">Protease</keyword>
<evidence type="ECO:0000256" key="5">
    <source>
        <dbReference type="PROSITE-ProRule" id="PRU01240"/>
    </source>
</evidence>
<name>A0ABR9HYB4_9PSEU</name>
<evidence type="ECO:0000256" key="3">
    <source>
        <dbReference type="ARBA" id="ARBA00022801"/>
    </source>
</evidence>